<reference evidence="1 2" key="1">
    <citation type="journal article" date="2016" name="Nat. Commun.">
        <title>Thousands of microbial genomes shed light on interconnected biogeochemical processes in an aquifer system.</title>
        <authorList>
            <person name="Anantharaman K."/>
            <person name="Brown C.T."/>
            <person name="Hug L.A."/>
            <person name="Sharon I."/>
            <person name="Castelle C.J."/>
            <person name="Probst A.J."/>
            <person name="Thomas B.C."/>
            <person name="Singh A."/>
            <person name="Wilkins M.J."/>
            <person name="Karaoz U."/>
            <person name="Brodie E.L."/>
            <person name="Williams K.H."/>
            <person name="Hubbard S.S."/>
            <person name="Banfield J.F."/>
        </authorList>
    </citation>
    <scope>NUCLEOTIDE SEQUENCE [LARGE SCALE GENOMIC DNA]</scope>
</reference>
<comment type="caution">
    <text evidence="1">The sequence shown here is derived from an EMBL/GenBank/DDBJ whole genome shotgun (WGS) entry which is preliminary data.</text>
</comment>
<evidence type="ECO:0000313" key="2">
    <source>
        <dbReference type="Proteomes" id="UP000176431"/>
    </source>
</evidence>
<accession>A0A1F5B2N3</accession>
<dbReference type="Proteomes" id="UP000176431">
    <property type="component" value="Unassembled WGS sequence"/>
</dbReference>
<name>A0A1F5B2N3_9BACT</name>
<organism evidence="1 2">
    <name type="scientific">Candidatus Azambacteria bacterium RIFCSPHIGHO2_01_FULL_40_24</name>
    <dbReference type="NCBI Taxonomy" id="1797301"/>
    <lineage>
        <taxon>Bacteria</taxon>
        <taxon>Candidatus Azamiibacteriota</taxon>
    </lineage>
</organism>
<dbReference type="AlphaFoldDB" id="A0A1F5B2N3"/>
<dbReference type="EMBL" id="MEYK01000030">
    <property type="protein sequence ID" value="OGD24888.1"/>
    <property type="molecule type" value="Genomic_DNA"/>
</dbReference>
<gene>
    <name evidence="1" type="ORF">A2819_01295</name>
</gene>
<evidence type="ECO:0000313" key="1">
    <source>
        <dbReference type="EMBL" id="OGD24888.1"/>
    </source>
</evidence>
<sequence>MIPFDKVMTLNCFNVEPIFSGPSTHGLIQVYTDDEKEKIYMFLRSGTESDLETPDSDDAYLSRYVERSVARALMDRASQSLPVADWGQYSEGAGIDGMNMSGELLCIEFPARENSYEAYGKAADQYQSIVTSDRFKKLNEAAATDLGNKVNELISHNK</sequence>
<protein>
    <submittedName>
        <fullName evidence="1">Uncharacterized protein</fullName>
    </submittedName>
</protein>
<proteinExistence type="predicted"/>